<dbReference type="GO" id="GO:0003824">
    <property type="term" value="F:catalytic activity"/>
    <property type="evidence" value="ECO:0007669"/>
    <property type="project" value="UniProtKB-ARBA"/>
</dbReference>
<dbReference type="NCBIfam" id="NF004525">
    <property type="entry name" value="PRK05870.1"/>
    <property type="match status" value="1"/>
</dbReference>
<dbReference type="InterPro" id="IPR001753">
    <property type="entry name" value="Enoyl-CoA_hydra/iso"/>
</dbReference>
<dbReference type="Proteomes" id="UP000014184">
    <property type="component" value="Unassembled WGS sequence"/>
</dbReference>
<comment type="caution">
    <text evidence="1">The sequence shown here is derived from an EMBL/GenBank/DDBJ whole genome shotgun (WGS) entry which is preliminary data.</text>
</comment>
<dbReference type="RefSeq" id="WP_011290514.1">
    <property type="nucleotide sequence ID" value="NZ_AOSG01000001.1"/>
</dbReference>
<dbReference type="SUPFAM" id="SSF52096">
    <property type="entry name" value="ClpP/crotonase"/>
    <property type="match status" value="1"/>
</dbReference>
<dbReference type="Gene3D" id="3.90.226.10">
    <property type="entry name" value="2-enoyl-CoA Hydratase, Chain A, domain 1"/>
    <property type="match status" value="1"/>
</dbReference>
<protein>
    <submittedName>
        <fullName evidence="1">Enoyl-CoA hydratase</fullName>
    </submittedName>
</protein>
<dbReference type="EMBL" id="AOSG01000001">
    <property type="protein sequence ID" value="EOR72923.1"/>
    <property type="molecule type" value="Genomic_DNA"/>
</dbReference>
<organism evidence="1 2">
    <name type="scientific">Thermobifida fusca TM51</name>
    <dbReference type="NCBI Taxonomy" id="1169414"/>
    <lineage>
        <taxon>Bacteria</taxon>
        <taxon>Bacillati</taxon>
        <taxon>Actinomycetota</taxon>
        <taxon>Actinomycetes</taxon>
        <taxon>Streptosporangiales</taxon>
        <taxon>Nocardiopsidaceae</taxon>
        <taxon>Thermobifida</taxon>
    </lineage>
</organism>
<dbReference type="PANTHER" id="PTHR43459">
    <property type="entry name" value="ENOYL-COA HYDRATASE"/>
    <property type="match status" value="1"/>
</dbReference>
<name>A0A9P2TDR0_THEFU</name>
<keyword evidence="2" id="KW-1185">Reference proteome</keyword>
<dbReference type="CDD" id="cd06558">
    <property type="entry name" value="crotonase-like"/>
    <property type="match status" value="1"/>
</dbReference>
<gene>
    <name evidence="1" type="ORF">TM51_00645</name>
</gene>
<evidence type="ECO:0000313" key="1">
    <source>
        <dbReference type="EMBL" id="EOR72923.1"/>
    </source>
</evidence>
<evidence type="ECO:0000313" key="2">
    <source>
        <dbReference type="Proteomes" id="UP000014184"/>
    </source>
</evidence>
<accession>A0A9P2TDR0</accession>
<proteinExistence type="predicted"/>
<dbReference type="PANTHER" id="PTHR43459:SF1">
    <property type="entry name" value="EG:BACN32G11.4 PROTEIN"/>
    <property type="match status" value="1"/>
</dbReference>
<dbReference type="InterPro" id="IPR029045">
    <property type="entry name" value="ClpP/crotonase-like_dom_sf"/>
</dbReference>
<sequence>MGEFIRFESDGPVRHIVLNAPQRLNALDRPMLAELAEAVRAVAADEEARALVVSGAGRAFCAGADVTSLFGDPTRPPAVIRDELKQVYASFLSIADLTIPTIAAVGGIAVGAGVNIAMACDMVVAGPKAKFAITFAEMGLHPGGGCSWFLTRRMGGHRALATLLDAERIDAEEAFRAGLVTRLVEDPVAEALAMAHSYAERDPGLVRDMKRAVRMAETADLATVLEFESWAQASSVNSPRFQEFLAEFAARKNKKE</sequence>
<reference evidence="1 2" key="1">
    <citation type="journal article" date="2013" name="Genome Announc.">
        <title>Draft Genome Sequence of the Lignocellulose Decomposer Thermobifida fusca Strain TM51.</title>
        <authorList>
            <person name="Toth A."/>
            <person name="Barna T."/>
            <person name="Nagy I."/>
            <person name="Horvath B."/>
            <person name="Nagy I."/>
            <person name="Tancsics A."/>
            <person name="Kriszt B."/>
            <person name="Baka E."/>
            <person name="Fekete C."/>
            <person name="Kukolya J."/>
        </authorList>
    </citation>
    <scope>NUCLEOTIDE SEQUENCE [LARGE SCALE GENOMIC DNA]</scope>
    <source>
        <strain evidence="1 2">TM51</strain>
    </source>
</reference>
<dbReference type="Pfam" id="PF00378">
    <property type="entry name" value="ECH_1"/>
    <property type="match status" value="1"/>
</dbReference>
<dbReference type="AlphaFoldDB" id="A0A9P2TDR0"/>
<dbReference type="SMR" id="A0A9P2TDR0"/>